<proteinExistence type="predicted"/>
<dbReference type="InterPro" id="IPR025283">
    <property type="entry name" value="DUF4042"/>
</dbReference>
<evidence type="ECO:0000313" key="3">
    <source>
        <dbReference type="EMBL" id="CCI40295.1"/>
    </source>
</evidence>
<protein>
    <submittedName>
        <fullName evidence="3">Sg614 protein</fullName>
    </submittedName>
</protein>
<name>A0A024G0V2_9STRA</name>
<dbReference type="InterPro" id="IPR011989">
    <property type="entry name" value="ARM-like"/>
</dbReference>
<evidence type="ECO:0000256" key="1">
    <source>
        <dbReference type="SAM" id="MobiDB-lite"/>
    </source>
</evidence>
<dbReference type="PANTHER" id="PTHR13366">
    <property type="entry name" value="MALARIA ANTIGEN-RELATED"/>
    <property type="match status" value="1"/>
</dbReference>
<dbReference type="PANTHER" id="PTHR13366:SF0">
    <property type="entry name" value="HEAT REPEAT-CONTAINING PROTEIN 6"/>
    <property type="match status" value="1"/>
</dbReference>
<dbReference type="AlphaFoldDB" id="A0A024G0V2"/>
<keyword evidence="4" id="KW-1185">Reference proteome</keyword>
<accession>A0A024G0V2</accession>
<dbReference type="InterPro" id="IPR052107">
    <property type="entry name" value="HEAT6"/>
</dbReference>
<dbReference type="InParanoid" id="A0A024G0V2"/>
<dbReference type="InterPro" id="IPR016024">
    <property type="entry name" value="ARM-type_fold"/>
</dbReference>
<dbReference type="Proteomes" id="UP000053237">
    <property type="component" value="Unassembled WGS sequence"/>
</dbReference>
<dbReference type="OrthoDB" id="66533at2759"/>
<feature type="compositionally biased region" description="Low complexity" evidence="1">
    <location>
        <begin position="1"/>
        <end position="16"/>
    </location>
</feature>
<comment type="caution">
    <text evidence="3">The sequence shown here is derived from an EMBL/GenBank/DDBJ whole genome shotgun (WGS) entry which is preliminary data.</text>
</comment>
<organism evidence="3 4">
    <name type="scientific">Albugo candida</name>
    <dbReference type="NCBI Taxonomy" id="65357"/>
    <lineage>
        <taxon>Eukaryota</taxon>
        <taxon>Sar</taxon>
        <taxon>Stramenopiles</taxon>
        <taxon>Oomycota</taxon>
        <taxon>Peronosporomycetes</taxon>
        <taxon>Albuginales</taxon>
        <taxon>Albuginaceae</taxon>
        <taxon>Albugo</taxon>
    </lineage>
</organism>
<evidence type="ECO:0000259" key="2">
    <source>
        <dbReference type="Pfam" id="PF13251"/>
    </source>
</evidence>
<feature type="region of interest" description="Disordered" evidence="1">
    <location>
        <begin position="1"/>
        <end position="44"/>
    </location>
</feature>
<dbReference type="Pfam" id="PF13251">
    <property type="entry name" value="DUF4042"/>
    <property type="match status" value="1"/>
</dbReference>
<dbReference type="EMBL" id="CAIX01000007">
    <property type="protein sequence ID" value="CCI40295.1"/>
    <property type="molecule type" value="Genomic_DNA"/>
</dbReference>
<feature type="domain" description="DUF4042" evidence="2">
    <location>
        <begin position="340"/>
        <end position="467"/>
    </location>
</feature>
<reference evidence="3 4" key="1">
    <citation type="submission" date="2012-05" db="EMBL/GenBank/DDBJ databases">
        <title>Recombination and specialization in a pathogen metapopulation.</title>
        <authorList>
            <person name="Gardiner A."/>
            <person name="Kemen E."/>
            <person name="Schultz-Larsen T."/>
            <person name="MacLean D."/>
            <person name="Van Oosterhout C."/>
            <person name="Jones J.D.G."/>
        </authorList>
    </citation>
    <scope>NUCLEOTIDE SEQUENCE [LARGE SCALE GENOMIC DNA]</scope>
    <source>
        <strain evidence="3 4">Ac Nc2</strain>
    </source>
</reference>
<dbReference type="SUPFAM" id="SSF48371">
    <property type="entry name" value="ARM repeat"/>
    <property type="match status" value="1"/>
</dbReference>
<sequence length="1225" mass="136573">MLSRASTRSIVSSSIKKSTELSPTPTPCHWNGAHGSDEWQMNNSQQRRSRDGKILLELHERVRNDPVLQLTTVEIEDILQQVLGIVVSNSKLRHEEITPLLVSLAKIVPVRSGLLCSEYIHLIHKCYKKKHPIFFSHGQLVIVLDFLLEFITTGASWYSSSAIKALGLILEENIDRVEVQELERLFGVLLKYMEPSEVNVEARYAATSCFSPICTLASKTPTLNQKVSVLLRMIVENIRQQVSRMTLEETDDRILIKACTCSLNCVYLIATSGNANAMTAQFETIVPGLMTSIRPIIGRGIDLEGDSKLHAGIKDIKIIGSLTIMTENTHTEDQALLAHLRVTILKLLEAITVKFPRLVTSSMGLYLPEQSGPFMTLYGNSPSILTLLLADTCERARVGAARFLEVLWENVPVAEYLRHPHSCNISTYSFASMPKRISLMLYQVHATLVYSMQHEKDLVTTTQILKVKLIWSSCLLLNVSAQTATSVMQICPYSSICTILRNCELEASFTDVFTAYICAVYSIIGSAYDHTVRLAAFSCLVAVLSIQCSDVILTWLTTKSKTTRVITIANLPIVWESSSSFASNKSLVEDILCIAQRSDNFGRPISRLEAMTLLPKIARNYSPALSDNWEALVEFLLTSFQDVDSNIRVQAIKILEAYMKSEVSRSEGISSEKGMGTASCRARANSIGAILPPRIGNARTRAGSLGNLPQGEYLAFGRTSFMYSERMQDEFLEDNRLELISGHLMRGFSDPSYHVRTGVCSCFTLLRPRDWVRLKRMLQAQRSLNARKPRDTWSVEDWNGFILVLFQACKDSSPVVRAATFRLVGSMSLAPALKSESFAREIVTLAMEALDDAVLNVRIKAAWALGNVCTTVGPESAVLERPNISRSGGNELTRRRRQPDFSEDTNQRLLFDLLHADRMRTIIEKMLICVNDHDKVASSVARALGLVCRWICFEPFRSKLDKSVVQELDGLLDKTMLVLSSKVSNGSPKVRWNACHAIAKILSCPGLPLALIPWAPAVFQALIHAISQQDNFKVRISACGALRVSSSRSGMGAFYAPALGAVVDALETASDLKDVTEFRYKEQLETQLSFTLTHLLHIAAQDDHPLVWEVLTIKSAGFLFDWLFHNMNRMLSVVEEQEVIHHRDTDADHLEDEQGSSGAANLEVHDATPIRKEEILSAIRVLLQVLHKYDPNRVFIASGCVSILYDAKRGLERDVLYSNPSISEL</sequence>
<evidence type="ECO:0000313" key="4">
    <source>
        <dbReference type="Proteomes" id="UP000053237"/>
    </source>
</evidence>
<dbReference type="Gene3D" id="1.25.10.10">
    <property type="entry name" value="Leucine-rich Repeat Variant"/>
    <property type="match status" value="4"/>
</dbReference>
<gene>
    <name evidence="3" type="primary">Sg614</name>
    <name evidence="3" type="ORF">BN9_010790</name>
</gene>